<keyword evidence="5 6" id="KW-0472">Membrane</keyword>
<name>A0A3A3G1P6_9BURK</name>
<dbReference type="Proteomes" id="UP000265955">
    <property type="component" value="Unassembled WGS sequence"/>
</dbReference>
<sequence length="56" mass="6308">MSYHNNDNPLWNEDLARSTDAQRTWTATHYAALWVSMTVSVPAYMLASGLMSEGMN</sequence>
<protein>
    <submittedName>
        <fullName evidence="7">Uncharacterized protein</fullName>
    </submittedName>
</protein>
<dbReference type="OrthoDB" id="9780088at2"/>
<dbReference type="InterPro" id="IPR001248">
    <property type="entry name" value="Pur-cyt_permease"/>
</dbReference>
<dbReference type="GO" id="GO:0015205">
    <property type="term" value="F:nucleobase transmembrane transporter activity"/>
    <property type="evidence" value="ECO:0007669"/>
    <property type="project" value="TreeGrafter"/>
</dbReference>
<evidence type="ECO:0000256" key="1">
    <source>
        <dbReference type="ARBA" id="ARBA00004141"/>
    </source>
</evidence>
<accession>A0A3A3G1P6</accession>
<reference evidence="8" key="1">
    <citation type="submission" date="2018-09" db="EMBL/GenBank/DDBJ databases">
        <authorList>
            <person name="Zhu H."/>
        </authorList>
    </citation>
    <scope>NUCLEOTIDE SEQUENCE [LARGE SCALE GENOMIC DNA]</scope>
    <source>
        <strain evidence="8">K1R23-30</strain>
    </source>
</reference>
<keyword evidence="4 6" id="KW-1133">Transmembrane helix</keyword>
<dbReference type="Gene3D" id="1.10.4160.10">
    <property type="entry name" value="Hydantoin permease"/>
    <property type="match status" value="1"/>
</dbReference>
<proteinExistence type="inferred from homology"/>
<evidence type="ECO:0000256" key="2">
    <source>
        <dbReference type="ARBA" id="ARBA00008974"/>
    </source>
</evidence>
<gene>
    <name evidence="7" type="ORF">D3871_18170</name>
</gene>
<organism evidence="7 8">
    <name type="scientific">Noviherbaspirillum saxi</name>
    <dbReference type="NCBI Taxonomy" id="2320863"/>
    <lineage>
        <taxon>Bacteria</taxon>
        <taxon>Pseudomonadati</taxon>
        <taxon>Pseudomonadota</taxon>
        <taxon>Betaproteobacteria</taxon>
        <taxon>Burkholderiales</taxon>
        <taxon>Oxalobacteraceae</taxon>
        <taxon>Noviherbaspirillum</taxon>
    </lineage>
</organism>
<dbReference type="InterPro" id="IPR045225">
    <property type="entry name" value="Uracil/uridine/allantoin_perm"/>
</dbReference>
<dbReference type="PANTHER" id="PTHR30618">
    <property type="entry name" value="NCS1 FAMILY PURINE/PYRIMIDINE TRANSPORTER"/>
    <property type="match status" value="1"/>
</dbReference>
<dbReference type="Pfam" id="PF02133">
    <property type="entry name" value="Transp_cyt_pur"/>
    <property type="match status" value="1"/>
</dbReference>
<comment type="similarity">
    <text evidence="2">Belongs to the purine-cytosine permease (2.A.39) family.</text>
</comment>
<feature type="transmembrane region" description="Helical" evidence="6">
    <location>
        <begin position="27"/>
        <end position="47"/>
    </location>
</feature>
<dbReference type="RefSeq" id="WP_119770506.1">
    <property type="nucleotide sequence ID" value="NZ_QYUO01000002.1"/>
</dbReference>
<keyword evidence="8" id="KW-1185">Reference proteome</keyword>
<dbReference type="PANTHER" id="PTHR30618:SF0">
    <property type="entry name" value="PURINE-URACIL PERMEASE NCS1"/>
    <property type="match status" value="1"/>
</dbReference>
<evidence type="ECO:0000256" key="4">
    <source>
        <dbReference type="ARBA" id="ARBA00022989"/>
    </source>
</evidence>
<dbReference type="EMBL" id="QYUO01000002">
    <property type="protein sequence ID" value="RJF95356.1"/>
    <property type="molecule type" value="Genomic_DNA"/>
</dbReference>
<evidence type="ECO:0000256" key="5">
    <source>
        <dbReference type="ARBA" id="ARBA00023136"/>
    </source>
</evidence>
<evidence type="ECO:0000256" key="6">
    <source>
        <dbReference type="SAM" id="Phobius"/>
    </source>
</evidence>
<comment type="subcellular location">
    <subcellularLocation>
        <location evidence="1">Membrane</location>
        <topology evidence="1">Multi-pass membrane protein</topology>
    </subcellularLocation>
</comment>
<dbReference type="AlphaFoldDB" id="A0A3A3G1P6"/>
<keyword evidence="3 6" id="KW-0812">Transmembrane</keyword>
<dbReference type="GO" id="GO:0005886">
    <property type="term" value="C:plasma membrane"/>
    <property type="evidence" value="ECO:0007669"/>
    <property type="project" value="TreeGrafter"/>
</dbReference>
<comment type="caution">
    <text evidence="7">The sequence shown here is derived from an EMBL/GenBank/DDBJ whole genome shotgun (WGS) entry which is preliminary data.</text>
</comment>
<evidence type="ECO:0000313" key="8">
    <source>
        <dbReference type="Proteomes" id="UP000265955"/>
    </source>
</evidence>
<evidence type="ECO:0000313" key="7">
    <source>
        <dbReference type="EMBL" id="RJF95356.1"/>
    </source>
</evidence>
<evidence type="ECO:0000256" key="3">
    <source>
        <dbReference type="ARBA" id="ARBA00022692"/>
    </source>
</evidence>